<keyword evidence="10" id="KW-1185">Reference proteome</keyword>
<evidence type="ECO:0000256" key="3">
    <source>
        <dbReference type="ARBA" id="ARBA00022475"/>
    </source>
</evidence>
<evidence type="ECO:0000256" key="1">
    <source>
        <dbReference type="ARBA" id="ARBA00004651"/>
    </source>
</evidence>
<dbReference type="SUPFAM" id="SSF161098">
    <property type="entry name" value="MetI-like"/>
    <property type="match status" value="1"/>
</dbReference>
<gene>
    <name evidence="9" type="ORF">SAMN05443575_2212</name>
</gene>
<dbReference type="OrthoDB" id="9809425at2"/>
<comment type="subcellular location">
    <subcellularLocation>
        <location evidence="1 7">Cell membrane</location>
        <topology evidence="1 7">Multi-pass membrane protein</topology>
    </subcellularLocation>
</comment>
<dbReference type="STRING" id="1206085.SAMN05443575_2212"/>
<sequence>MTLLRGRTVRYVARRLASTLVVLLVIATLSFVIFQLLPSDVSQASCGKPCTAQRRAEVRQFLGYDHSVLVQLWDFVRGVVVGRSYGEGGARVDCSAPCFGYSFRLSDTVASLIGQRFPITASIAVGGALVWLFAGVVGGVVAALRRGTALDRAALASTVVGVSAPTYLVGLAGIYLLGFKLDVLPVGNYVPFTASPGQWAYHLVLPWLVIAFTEAAIYTRFTRSQLLETMSEDYVRTARAKGLRERRVVVRHGLRNALLPVVTLFGLDLGVLLGGAVITEKIFSMQGLGALLVDSINNLDLPVVLGITLFSAVLIVLANLVVDIAYAVLDPRITESA</sequence>
<evidence type="ECO:0000256" key="7">
    <source>
        <dbReference type="RuleBase" id="RU363032"/>
    </source>
</evidence>
<feature type="transmembrane region" description="Helical" evidence="7">
    <location>
        <begin position="154"/>
        <end position="179"/>
    </location>
</feature>
<feature type="transmembrane region" description="Helical" evidence="7">
    <location>
        <begin position="12"/>
        <end position="34"/>
    </location>
</feature>
<dbReference type="Proteomes" id="UP000186132">
    <property type="component" value="Unassembled WGS sequence"/>
</dbReference>
<evidence type="ECO:0000256" key="5">
    <source>
        <dbReference type="ARBA" id="ARBA00022989"/>
    </source>
</evidence>
<evidence type="ECO:0000313" key="9">
    <source>
        <dbReference type="EMBL" id="SHG54326.1"/>
    </source>
</evidence>
<dbReference type="GO" id="GO:0055085">
    <property type="term" value="P:transmembrane transport"/>
    <property type="evidence" value="ECO:0007669"/>
    <property type="project" value="InterPro"/>
</dbReference>
<feature type="transmembrane region" description="Helical" evidence="7">
    <location>
        <begin position="303"/>
        <end position="329"/>
    </location>
</feature>
<feature type="transmembrane region" description="Helical" evidence="7">
    <location>
        <begin position="257"/>
        <end position="283"/>
    </location>
</feature>
<keyword evidence="5 7" id="KW-1133">Transmembrane helix</keyword>
<feature type="domain" description="ABC transmembrane type-1" evidence="8">
    <location>
        <begin position="117"/>
        <end position="326"/>
    </location>
</feature>
<evidence type="ECO:0000256" key="6">
    <source>
        <dbReference type="ARBA" id="ARBA00023136"/>
    </source>
</evidence>
<dbReference type="PANTHER" id="PTHR43163:SF6">
    <property type="entry name" value="DIPEPTIDE TRANSPORT SYSTEM PERMEASE PROTEIN DPPB-RELATED"/>
    <property type="match status" value="1"/>
</dbReference>
<dbReference type="InterPro" id="IPR035906">
    <property type="entry name" value="MetI-like_sf"/>
</dbReference>
<evidence type="ECO:0000256" key="4">
    <source>
        <dbReference type="ARBA" id="ARBA00022692"/>
    </source>
</evidence>
<organism evidence="9 10">
    <name type="scientific">Jatrophihabitans endophyticus</name>
    <dbReference type="NCBI Taxonomy" id="1206085"/>
    <lineage>
        <taxon>Bacteria</taxon>
        <taxon>Bacillati</taxon>
        <taxon>Actinomycetota</taxon>
        <taxon>Actinomycetes</taxon>
        <taxon>Jatrophihabitantales</taxon>
        <taxon>Jatrophihabitantaceae</taxon>
        <taxon>Jatrophihabitans</taxon>
    </lineage>
</organism>
<dbReference type="Gene3D" id="1.10.3720.10">
    <property type="entry name" value="MetI-like"/>
    <property type="match status" value="1"/>
</dbReference>
<evidence type="ECO:0000313" key="10">
    <source>
        <dbReference type="Proteomes" id="UP000186132"/>
    </source>
</evidence>
<comment type="similarity">
    <text evidence="7">Belongs to the binding-protein-dependent transport system permease family.</text>
</comment>
<dbReference type="PROSITE" id="PS50928">
    <property type="entry name" value="ABC_TM1"/>
    <property type="match status" value="1"/>
</dbReference>
<protein>
    <submittedName>
        <fullName evidence="9">Peptide/nickel transport system permease protein</fullName>
    </submittedName>
</protein>
<dbReference type="EMBL" id="FQVU01000003">
    <property type="protein sequence ID" value="SHG54326.1"/>
    <property type="molecule type" value="Genomic_DNA"/>
</dbReference>
<evidence type="ECO:0000256" key="2">
    <source>
        <dbReference type="ARBA" id="ARBA00022448"/>
    </source>
</evidence>
<reference evidence="10" key="1">
    <citation type="submission" date="2016-11" db="EMBL/GenBank/DDBJ databases">
        <authorList>
            <person name="Varghese N."/>
            <person name="Submissions S."/>
        </authorList>
    </citation>
    <scope>NUCLEOTIDE SEQUENCE [LARGE SCALE GENOMIC DNA]</scope>
    <source>
        <strain evidence="10">DSM 45627</strain>
    </source>
</reference>
<keyword evidence="3" id="KW-1003">Cell membrane</keyword>
<dbReference type="Pfam" id="PF19300">
    <property type="entry name" value="BPD_transp_1_N"/>
    <property type="match status" value="1"/>
</dbReference>
<dbReference type="InterPro" id="IPR000515">
    <property type="entry name" value="MetI-like"/>
</dbReference>
<keyword evidence="4 7" id="KW-0812">Transmembrane</keyword>
<dbReference type="Pfam" id="PF00528">
    <property type="entry name" value="BPD_transp_1"/>
    <property type="match status" value="1"/>
</dbReference>
<dbReference type="GO" id="GO:0005886">
    <property type="term" value="C:plasma membrane"/>
    <property type="evidence" value="ECO:0007669"/>
    <property type="project" value="UniProtKB-SubCell"/>
</dbReference>
<feature type="transmembrane region" description="Helical" evidence="7">
    <location>
        <begin position="119"/>
        <end position="142"/>
    </location>
</feature>
<keyword evidence="6 7" id="KW-0472">Membrane</keyword>
<dbReference type="RefSeq" id="WP_073390065.1">
    <property type="nucleotide sequence ID" value="NZ_FQVU01000003.1"/>
</dbReference>
<keyword evidence="2 7" id="KW-0813">Transport</keyword>
<dbReference type="PANTHER" id="PTHR43163">
    <property type="entry name" value="DIPEPTIDE TRANSPORT SYSTEM PERMEASE PROTEIN DPPB-RELATED"/>
    <property type="match status" value="1"/>
</dbReference>
<accession>A0A1M5KNM9</accession>
<feature type="transmembrane region" description="Helical" evidence="7">
    <location>
        <begin position="199"/>
        <end position="221"/>
    </location>
</feature>
<evidence type="ECO:0000259" key="8">
    <source>
        <dbReference type="PROSITE" id="PS50928"/>
    </source>
</evidence>
<dbReference type="AlphaFoldDB" id="A0A1M5KNM9"/>
<dbReference type="CDD" id="cd06261">
    <property type="entry name" value="TM_PBP2"/>
    <property type="match status" value="1"/>
</dbReference>
<proteinExistence type="inferred from homology"/>
<dbReference type="InterPro" id="IPR045621">
    <property type="entry name" value="BPD_transp_1_N"/>
</dbReference>
<name>A0A1M5KNM9_9ACTN</name>